<keyword evidence="7" id="KW-1185">Reference proteome</keyword>
<dbReference type="Pfam" id="PF00126">
    <property type="entry name" value="HTH_1"/>
    <property type="match status" value="1"/>
</dbReference>
<dbReference type="InterPro" id="IPR050950">
    <property type="entry name" value="HTH-type_LysR_regulators"/>
</dbReference>
<dbReference type="Pfam" id="PF03466">
    <property type="entry name" value="LysR_substrate"/>
    <property type="match status" value="1"/>
</dbReference>
<dbReference type="EMBL" id="CP015839">
    <property type="protein sequence ID" value="ANG63408.1"/>
    <property type="molecule type" value="Genomic_DNA"/>
</dbReference>
<dbReference type="InterPro" id="IPR036390">
    <property type="entry name" value="WH_DNA-bd_sf"/>
</dbReference>
<dbReference type="PANTHER" id="PTHR30419">
    <property type="entry name" value="HTH-TYPE TRANSCRIPTIONAL REGULATOR YBHD"/>
    <property type="match status" value="1"/>
</dbReference>
<dbReference type="InterPro" id="IPR036388">
    <property type="entry name" value="WH-like_DNA-bd_sf"/>
</dbReference>
<dbReference type="STRING" id="1821621.A8C75_13640"/>
<feature type="domain" description="HTH lysR-type" evidence="5">
    <location>
        <begin position="7"/>
        <end position="64"/>
    </location>
</feature>
<dbReference type="PRINTS" id="PR00039">
    <property type="entry name" value="HTHLYSR"/>
</dbReference>
<dbReference type="InterPro" id="IPR000847">
    <property type="entry name" value="LysR_HTH_N"/>
</dbReference>
<gene>
    <name evidence="6" type="ORF">A8C75_13640</name>
</gene>
<comment type="similarity">
    <text evidence="1">Belongs to the LysR transcriptional regulatory family.</text>
</comment>
<reference evidence="6 7" key="2">
    <citation type="journal article" date="2018" name="Int. J. Syst. Evol. Microbiol.">
        <title>Marinobacterium aestuarii sp. nov., a benzene-degrading marine bacterium isolated from estuary sediment.</title>
        <authorList>
            <person name="Bae S.S."/>
            <person name="Jung J."/>
            <person name="Chung D."/>
            <person name="Baek K."/>
        </authorList>
    </citation>
    <scope>NUCLEOTIDE SEQUENCE [LARGE SCALE GENOMIC DNA]</scope>
    <source>
        <strain evidence="6 7">ST58-10</strain>
    </source>
</reference>
<name>A0A1A9F0K8_9GAMM</name>
<dbReference type="Proteomes" id="UP000078070">
    <property type="component" value="Chromosome"/>
</dbReference>
<evidence type="ECO:0000256" key="4">
    <source>
        <dbReference type="ARBA" id="ARBA00023163"/>
    </source>
</evidence>
<keyword evidence="4" id="KW-0804">Transcription</keyword>
<organism evidence="6 7">
    <name type="scientific">Marinobacterium aestuarii</name>
    <dbReference type="NCBI Taxonomy" id="1821621"/>
    <lineage>
        <taxon>Bacteria</taxon>
        <taxon>Pseudomonadati</taxon>
        <taxon>Pseudomonadota</taxon>
        <taxon>Gammaproteobacteria</taxon>
        <taxon>Oceanospirillales</taxon>
        <taxon>Oceanospirillaceae</taxon>
        <taxon>Marinobacterium</taxon>
    </lineage>
</organism>
<reference evidence="7" key="1">
    <citation type="submission" date="2016-05" db="EMBL/GenBank/DDBJ databases">
        <authorList>
            <person name="Baek K."/>
            <person name="Yang S.-J."/>
        </authorList>
    </citation>
    <scope>NUCLEOTIDE SEQUENCE [LARGE SCALE GENOMIC DNA]</scope>
    <source>
        <strain evidence="7">ST58-10</strain>
    </source>
</reference>
<dbReference type="GO" id="GO:0005829">
    <property type="term" value="C:cytosol"/>
    <property type="evidence" value="ECO:0007669"/>
    <property type="project" value="TreeGrafter"/>
</dbReference>
<dbReference type="PANTHER" id="PTHR30419:SF8">
    <property type="entry name" value="NITROGEN ASSIMILATION TRANSCRIPTIONAL ACTIVATOR-RELATED"/>
    <property type="match status" value="1"/>
</dbReference>
<keyword evidence="2" id="KW-0805">Transcription regulation</keyword>
<dbReference type="SUPFAM" id="SSF46785">
    <property type="entry name" value="Winged helix' DNA-binding domain"/>
    <property type="match status" value="1"/>
</dbReference>
<dbReference type="RefSeq" id="WP_067383330.1">
    <property type="nucleotide sequence ID" value="NZ_CP015839.1"/>
</dbReference>
<dbReference type="InterPro" id="IPR005119">
    <property type="entry name" value="LysR_subst-bd"/>
</dbReference>
<dbReference type="KEGG" id="mars:A8C75_13640"/>
<evidence type="ECO:0000256" key="3">
    <source>
        <dbReference type="ARBA" id="ARBA00023125"/>
    </source>
</evidence>
<dbReference type="GO" id="GO:0003700">
    <property type="term" value="F:DNA-binding transcription factor activity"/>
    <property type="evidence" value="ECO:0007669"/>
    <property type="project" value="InterPro"/>
</dbReference>
<evidence type="ECO:0000313" key="6">
    <source>
        <dbReference type="EMBL" id="ANG63408.1"/>
    </source>
</evidence>
<dbReference type="PROSITE" id="PS50931">
    <property type="entry name" value="HTH_LYSR"/>
    <property type="match status" value="1"/>
</dbReference>
<dbReference type="GO" id="GO:0003677">
    <property type="term" value="F:DNA binding"/>
    <property type="evidence" value="ECO:0007669"/>
    <property type="project" value="UniProtKB-KW"/>
</dbReference>
<evidence type="ECO:0000259" key="5">
    <source>
        <dbReference type="PROSITE" id="PS50931"/>
    </source>
</evidence>
<dbReference type="AlphaFoldDB" id="A0A1A9F0K8"/>
<dbReference type="OrthoDB" id="6624490at2"/>
<protein>
    <submittedName>
        <fullName evidence="6">LysR family transcriptional regulator</fullName>
    </submittedName>
</protein>
<accession>A0A1A9F0K8</accession>
<evidence type="ECO:0000313" key="7">
    <source>
        <dbReference type="Proteomes" id="UP000078070"/>
    </source>
</evidence>
<sequence length="305" mass="34369">MDWTRRLKLSHLQLLITLHETGSLSDAARAAHSTQPGLSKWLKDLEEDVGGQLFERHARGLTATPMGLLLISHARRMVTEMSRAQHNLEALIEGSSRTFAVGTSPASAPSFVPAAIMKFLERYPKARMELQESTMNDLLEKLKLGKLDLVVGRLDNYQPQPTLNSERLYDEPLRIMARPDHPLARRRNLGWDDVYAYDWIVWPQGTPIRSKLEVALTRAGLKPPPYRVESSSQVGNLWLLQYSDMLAIGSERVARHFTGRGLVVPLDIKIDTVEGFVGMCWRDDTGTDPAILDLLECFRSSKTIN</sequence>
<proteinExistence type="inferred from homology"/>
<dbReference type="Gene3D" id="3.40.190.290">
    <property type="match status" value="1"/>
</dbReference>
<evidence type="ECO:0000256" key="2">
    <source>
        <dbReference type="ARBA" id="ARBA00023015"/>
    </source>
</evidence>
<dbReference type="SUPFAM" id="SSF53850">
    <property type="entry name" value="Periplasmic binding protein-like II"/>
    <property type="match status" value="1"/>
</dbReference>
<dbReference type="Gene3D" id="1.10.10.10">
    <property type="entry name" value="Winged helix-like DNA-binding domain superfamily/Winged helix DNA-binding domain"/>
    <property type="match status" value="1"/>
</dbReference>
<evidence type="ECO:0000256" key="1">
    <source>
        <dbReference type="ARBA" id="ARBA00009437"/>
    </source>
</evidence>
<keyword evidence="3" id="KW-0238">DNA-binding</keyword>